<dbReference type="SMART" id="SM00020">
    <property type="entry name" value="Tryp_SPc"/>
    <property type="match status" value="1"/>
</dbReference>
<dbReference type="InterPro" id="IPR001254">
    <property type="entry name" value="Trypsin_dom"/>
</dbReference>
<protein>
    <submittedName>
        <fullName evidence="10">Uncharacterized protein</fullName>
    </submittedName>
</protein>
<dbReference type="Pfam" id="PF00092">
    <property type="entry name" value="VWA"/>
    <property type="match status" value="1"/>
</dbReference>
<dbReference type="PRINTS" id="PR00453">
    <property type="entry name" value="VWFADOMAIN"/>
</dbReference>
<sequence>MTSPPLTSGERLESSCNTMKQNGERVSKTSIETEDYDDSSPIAVNFPLLDLHFMMKHKRRHKNKRKKLLFQSKSNTISEDIEEENLFISGCGSIDESEIPLVEIDLENIFFFIKLYPEIRSRLLDAESLKHGLELVILIDRSSSIDPADFQVGVGFVKFLLQEFGVKNGDNVSGTRAAVIAFGTKVDVLFNLDNATIKGPKTANKALDTLEPSGGGTDMKEAFVDVFTLVTPNAREQAKRALFLLTDGEPNIGDIEDTKSLAKQLKERNEYEIFTVGIGRGINRQLLSELASEPLISHIFIMDNYMDLRTVMDTIKDKAQRPKPINPARCGYIKQEKNYLKHWTWLAAVYVNSPDKYNATNLQFCSGTLICEQWVITAASCFYHTYQNNGTEEFKKTTEAIFVVLGEKNLMQTDRNQMSFYAEGVFIHPDFRAPDGLENNLALIKLNAPAPPKRFRPVCLPPAERPILLHLELNINVSIAGWGLPPPFDNEREVTGGTVRFRSSNISIALETEDRCRMHDEQQPMSGSIFCAGGLG</sequence>
<dbReference type="Pfam" id="PF00089">
    <property type="entry name" value="Trypsin"/>
    <property type="match status" value="1"/>
</dbReference>
<evidence type="ECO:0000256" key="2">
    <source>
        <dbReference type="ARBA" id="ARBA00022659"/>
    </source>
</evidence>
<dbReference type="EMBL" id="BPLQ01008396">
    <property type="protein sequence ID" value="GIY37008.1"/>
    <property type="molecule type" value="Genomic_DNA"/>
</dbReference>
<dbReference type="PROSITE" id="PS50234">
    <property type="entry name" value="VWFA"/>
    <property type="match status" value="1"/>
</dbReference>
<evidence type="ECO:0000256" key="7">
    <source>
        <dbReference type="SAM" id="MobiDB-lite"/>
    </source>
</evidence>
<keyword evidence="4" id="KW-0677">Repeat</keyword>
<keyword evidence="2" id="KW-0768">Sushi</keyword>
<dbReference type="SUPFAM" id="SSF53300">
    <property type="entry name" value="vWA-like"/>
    <property type="match status" value="1"/>
</dbReference>
<keyword evidence="3" id="KW-0732">Signal</keyword>
<dbReference type="PRINTS" id="PR00722">
    <property type="entry name" value="CHYMOTRYPSIN"/>
</dbReference>
<organism evidence="10 11">
    <name type="scientific">Caerostris darwini</name>
    <dbReference type="NCBI Taxonomy" id="1538125"/>
    <lineage>
        <taxon>Eukaryota</taxon>
        <taxon>Metazoa</taxon>
        <taxon>Ecdysozoa</taxon>
        <taxon>Arthropoda</taxon>
        <taxon>Chelicerata</taxon>
        <taxon>Arachnida</taxon>
        <taxon>Araneae</taxon>
        <taxon>Araneomorphae</taxon>
        <taxon>Entelegynae</taxon>
        <taxon>Araneoidea</taxon>
        <taxon>Araneidae</taxon>
        <taxon>Caerostris</taxon>
    </lineage>
</organism>
<reference evidence="10 11" key="1">
    <citation type="submission" date="2021-06" db="EMBL/GenBank/DDBJ databases">
        <title>Caerostris darwini draft genome.</title>
        <authorList>
            <person name="Kono N."/>
            <person name="Arakawa K."/>
        </authorList>
    </citation>
    <scope>NUCLEOTIDE SEQUENCE [LARGE SCALE GENOMIC DNA]</scope>
</reference>
<dbReference type="SUPFAM" id="SSF50494">
    <property type="entry name" value="Trypsin-like serine proteases"/>
    <property type="match status" value="1"/>
</dbReference>
<dbReference type="InterPro" id="IPR009003">
    <property type="entry name" value="Peptidase_S1_PA"/>
</dbReference>
<evidence type="ECO:0000313" key="11">
    <source>
        <dbReference type="Proteomes" id="UP001054837"/>
    </source>
</evidence>
<dbReference type="CDD" id="cd00198">
    <property type="entry name" value="vWFA"/>
    <property type="match status" value="1"/>
</dbReference>
<dbReference type="InterPro" id="IPR002035">
    <property type="entry name" value="VWF_A"/>
</dbReference>
<dbReference type="GO" id="GO:0032991">
    <property type="term" value="C:protein-containing complex"/>
    <property type="evidence" value="ECO:0007669"/>
    <property type="project" value="UniProtKB-ARBA"/>
</dbReference>
<dbReference type="PANTHER" id="PTHR46393:SF7">
    <property type="entry name" value="COMPLEMENT C2"/>
    <property type="match status" value="1"/>
</dbReference>
<evidence type="ECO:0000256" key="1">
    <source>
        <dbReference type="ARBA" id="ARBA00022588"/>
    </source>
</evidence>
<evidence type="ECO:0000259" key="8">
    <source>
        <dbReference type="PROSITE" id="PS50234"/>
    </source>
</evidence>
<feature type="region of interest" description="Disordered" evidence="7">
    <location>
        <begin position="1"/>
        <end position="31"/>
    </location>
</feature>
<dbReference type="GO" id="GO:0004252">
    <property type="term" value="F:serine-type endopeptidase activity"/>
    <property type="evidence" value="ECO:0007669"/>
    <property type="project" value="InterPro"/>
</dbReference>
<feature type="domain" description="Peptidase S1" evidence="9">
    <location>
        <begin position="332"/>
        <end position="536"/>
    </location>
</feature>
<dbReference type="Gene3D" id="2.40.10.10">
    <property type="entry name" value="Trypsin-like serine proteases"/>
    <property type="match status" value="1"/>
</dbReference>
<gene>
    <name evidence="10" type="primary">AVEN_50597_1</name>
    <name evidence="10" type="ORF">CDAR_306271</name>
</gene>
<evidence type="ECO:0000256" key="4">
    <source>
        <dbReference type="ARBA" id="ARBA00022737"/>
    </source>
</evidence>
<keyword evidence="5" id="KW-0391">Immunity</keyword>
<feature type="domain" description="VWFA" evidence="8">
    <location>
        <begin position="134"/>
        <end position="315"/>
    </location>
</feature>
<accession>A0AAV4SZE8</accession>
<evidence type="ECO:0000256" key="6">
    <source>
        <dbReference type="ARBA" id="ARBA00023180"/>
    </source>
</evidence>
<dbReference type="InterPro" id="IPR001314">
    <property type="entry name" value="Peptidase_S1A"/>
</dbReference>
<dbReference type="GO" id="GO:0006508">
    <property type="term" value="P:proteolysis"/>
    <property type="evidence" value="ECO:0007669"/>
    <property type="project" value="InterPro"/>
</dbReference>
<dbReference type="SMART" id="SM00327">
    <property type="entry name" value="VWA"/>
    <property type="match status" value="1"/>
</dbReference>
<keyword evidence="11" id="KW-1185">Reference proteome</keyword>
<feature type="non-terminal residue" evidence="10">
    <location>
        <position position="536"/>
    </location>
</feature>
<comment type="caution">
    <text evidence="10">The sequence shown here is derived from an EMBL/GenBank/DDBJ whole genome shotgun (WGS) entry which is preliminary data.</text>
</comment>
<dbReference type="Gene3D" id="3.40.50.410">
    <property type="entry name" value="von Willebrand factor, type A domain"/>
    <property type="match status" value="1"/>
</dbReference>
<dbReference type="PANTHER" id="PTHR46393">
    <property type="entry name" value="SUSHI DOMAIN-CONTAINING PROTEIN"/>
    <property type="match status" value="1"/>
</dbReference>
<dbReference type="Proteomes" id="UP001054837">
    <property type="component" value="Unassembled WGS sequence"/>
</dbReference>
<dbReference type="InterPro" id="IPR043504">
    <property type="entry name" value="Peptidase_S1_PA_chymotrypsin"/>
</dbReference>
<evidence type="ECO:0000256" key="3">
    <source>
        <dbReference type="ARBA" id="ARBA00022729"/>
    </source>
</evidence>
<proteinExistence type="predicted"/>
<keyword evidence="6" id="KW-0325">Glycoprotein</keyword>
<keyword evidence="1" id="KW-0399">Innate immunity</keyword>
<dbReference type="GO" id="GO:0045087">
    <property type="term" value="P:innate immune response"/>
    <property type="evidence" value="ECO:0007669"/>
    <property type="project" value="UniProtKB-KW"/>
</dbReference>
<evidence type="ECO:0000259" key="9">
    <source>
        <dbReference type="PROSITE" id="PS50240"/>
    </source>
</evidence>
<name>A0AAV4SZE8_9ARAC</name>
<dbReference type="InterPro" id="IPR036465">
    <property type="entry name" value="vWFA_dom_sf"/>
</dbReference>
<dbReference type="AlphaFoldDB" id="A0AAV4SZE8"/>
<evidence type="ECO:0000313" key="10">
    <source>
        <dbReference type="EMBL" id="GIY37008.1"/>
    </source>
</evidence>
<evidence type="ECO:0000256" key="5">
    <source>
        <dbReference type="ARBA" id="ARBA00022859"/>
    </source>
</evidence>
<dbReference type="PROSITE" id="PS50240">
    <property type="entry name" value="TRYPSIN_DOM"/>
    <property type="match status" value="1"/>
</dbReference>